<dbReference type="EC" id="3.6.5.4" evidence="9"/>
<evidence type="ECO:0000256" key="7">
    <source>
        <dbReference type="ARBA" id="ARBA00023274"/>
    </source>
</evidence>
<keyword evidence="3 9" id="KW-0378">Hydrolase</keyword>
<feature type="binding site" evidence="9">
    <location>
        <begin position="190"/>
        <end position="194"/>
    </location>
    <ligand>
        <name>GTP</name>
        <dbReference type="ChEBI" id="CHEBI:37565"/>
    </ligand>
</feature>
<dbReference type="GO" id="GO:0008312">
    <property type="term" value="F:7S RNA binding"/>
    <property type="evidence" value="ECO:0007669"/>
    <property type="project" value="InterPro"/>
</dbReference>
<dbReference type="Gene3D" id="1.20.120.140">
    <property type="entry name" value="Signal recognition particle SRP54, nucleotide-binding domain"/>
    <property type="match status" value="1"/>
</dbReference>
<dbReference type="eggNOG" id="COG0541">
    <property type="taxonomic scope" value="Bacteria"/>
</dbReference>
<keyword evidence="12" id="KW-1185">Reference proteome</keyword>
<feature type="binding site" evidence="9">
    <location>
        <begin position="108"/>
        <end position="115"/>
    </location>
    <ligand>
        <name>GTP</name>
        <dbReference type="ChEBI" id="CHEBI:37565"/>
    </ligand>
</feature>
<dbReference type="GO" id="GO:0005525">
    <property type="term" value="F:GTP binding"/>
    <property type="evidence" value="ECO:0007669"/>
    <property type="project" value="UniProtKB-UniRule"/>
</dbReference>
<dbReference type="InterPro" id="IPR027417">
    <property type="entry name" value="P-loop_NTPase"/>
</dbReference>
<dbReference type="Pfam" id="PF02881">
    <property type="entry name" value="SRP54_N"/>
    <property type="match status" value="1"/>
</dbReference>
<dbReference type="RefSeq" id="WP_015756795.1">
    <property type="nucleotide sequence ID" value="NC_013216.1"/>
</dbReference>
<dbReference type="Gene3D" id="1.10.260.30">
    <property type="entry name" value="Signal recognition particle, SRP54 subunit, M-domain"/>
    <property type="match status" value="1"/>
</dbReference>
<dbReference type="STRING" id="485916.Dtox_1196"/>
<evidence type="ECO:0000256" key="1">
    <source>
        <dbReference type="ARBA" id="ARBA00005450"/>
    </source>
</evidence>
<evidence type="ECO:0000256" key="3">
    <source>
        <dbReference type="ARBA" id="ARBA00022801"/>
    </source>
</evidence>
<dbReference type="FunFam" id="3.40.50.300:FF:000022">
    <property type="entry name" value="Signal recognition particle 54 kDa subunit"/>
    <property type="match status" value="1"/>
</dbReference>
<proteinExistence type="inferred from homology"/>
<comment type="function">
    <text evidence="9">Involved in targeting and insertion of nascent membrane proteins into the cytoplasmic membrane. Binds to the hydrophobic signal sequence of the ribosome-nascent chain (RNC) as it emerges from the ribosomes. The SRP-RNC complex is then targeted to the cytoplasmic membrane where it interacts with the SRP receptor FtsY.</text>
</comment>
<dbReference type="InterPro" id="IPR042101">
    <property type="entry name" value="SRP54_N_sf"/>
</dbReference>
<dbReference type="InterPro" id="IPR022941">
    <property type="entry name" value="SRP54"/>
</dbReference>
<dbReference type="SMART" id="SM00962">
    <property type="entry name" value="SRP54"/>
    <property type="match status" value="1"/>
</dbReference>
<evidence type="ECO:0000256" key="8">
    <source>
        <dbReference type="ARBA" id="ARBA00048027"/>
    </source>
</evidence>
<evidence type="ECO:0000256" key="6">
    <source>
        <dbReference type="ARBA" id="ARBA00023135"/>
    </source>
</evidence>
<comment type="subunit">
    <text evidence="9">Part of the signal recognition particle protein translocation system, which is composed of SRP and FtsY.</text>
</comment>
<feature type="domain" description="SRP54-type proteins GTP-binding" evidence="10">
    <location>
        <begin position="269"/>
        <end position="282"/>
    </location>
</feature>
<dbReference type="CDD" id="cd18539">
    <property type="entry name" value="SRP_G"/>
    <property type="match status" value="1"/>
</dbReference>
<organism evidence="11 12">
    <name type="scientific">Desulfofarcimen acetoxidans (strain ATCC 49208 / DSM 771 / KCTC 5769 / VKM B-1644 / 5575)</name>
    <name type="common">Desulfotomaculum acetoxidans</name>
    <dbReference type="NCBI Taxonomy" id="485916"/>
    <lineage>
        <taxon>Bacteria</taxon>
        <taxon>Bacillati</taxon>
        <taxon>Bacillota</taxon>
        <taxon>Clostridia</taxon>
        <taxon>Eubacteriales</taxon>
        <taxon>Peptococcaceae</taxon>
        <taxon>Desulfofarcimen</taxon>
    </lineage>
</organism>
<dbReference type="PROSITE" id="PS00300">
    <property type="entry name" value="SRP54"/>
    <property type="match status" value="1"/>
</dbReference>
<comment type="catalytic activity">
    <reaction evidence="8 9">
        <text>GTP + H2O = GDP + phosphate + H(+)</text>
        <dbReference type="Rhea" id="RHEA:19669"/>
        <dbReference type="ChEBI" id="CHEBI:15377"/>
        <dbReference type="ChEBI" id="CHEBI:15378"/>
        <dbReference type="ChEBI" id="CHEBI:37565"/>
        <dbReference type="ChEBI" id="CHEBI:43474"/>
        <dbReference type="ChEBI" id="CHEBI:58189"/>
        <dbReference type="EC" id="3.6.5.4"/>
    </reaction>
</comment>
<comment type="subcellular location">
    <subcellularLocation>
        <location evidence="9">Cytoplasm</location>
    </subcellularLocation>
    <text evidence="9">The SRP-RNC complex is targeted to the cytoplasmic membrane.</text>
</comment>
<dbReference type="SMART" id="SM00382">
    <property type="entry name" value="AAA"/>
    <property type="match status" value="1"/>
</dbReference>
<dbReference type="SUPFAM" id="SSF47446">
    <property type="entry name" value="Signal peptide-binding domain"/>
    <property type="match status" value="1"/>
</dbReference>
<evidence type="ECO:0000259" key="10">
    <source>
        <dbReference type="PROSITE" id="PS00300"/>
    </source>
</evidence>
<evidence type="ECO:0000313" key="11">
    <source>
        <dbReference type="EMBL" id="ACV62080.1"/>
    </source>
</evidence>
<dbReference type="InterPro" id="IPR000897">
    <property type="entry name" value="SRP54_GTPase_dom"/>
</dbReference>
<comment type="similarity">
    <text evidence="1 9">Belongs to the GTP-binding SRP family. SRP54 subfamily.</text>
</comment>
<gene>
    <name evidence="9" type="primary">ffh</name>
    <name evidence="11" type="ordered locus">Dtox_1196</name>
</gene>
<dbReference type="SMART" id="SM00963">
    <property type="entry name" value="SRP54_N"/>
    <property type="match status" value="1"/>
</dbReference>
<evidence type="ECO:0000313" key="12">
    <source>
        <dbReference type="Proteomes" id="UP000002217"/>
    </source>
</evidence>
<feature type="binding site" evidence="9">
    <location>
        <begin position="248"/>
        <end position="251"/>
    </location>
    <ligand>
        <name>GTP</name>
        <dbReference type="ChEBI" id="CHEBI:37565"/>
    </ligand>
</feature>
<dbReference type="GO" id="GO:0048500">
    <property type="term" value="C:signal recognition particle"/>
    <property type="evidence" value="ECO:0007669"/>
    <property type="project" value="UniProtKB-UniRule"/>
</dbReference>
<dbReference type="PANTHER" id="PTHR11564:SF5">
    <property type="entry name" value="SIGNAL RECOGNITION PARTICLE SUBUNIT SRP54"/>
    <property type="match status" value="1"/>
</dbReference>
<dbReference type="Pfam" id="PF02978">
    <property type="entry name" value="SRP_SPB"/>
    <property type="match status" value="1"/>
</dbReference>
<evidence type="ECO:0000256" key="5">
    <source>
        <dbReference type="ARBA" id="ARBA00023134"/>
    </source>
</evidence>
<name>C8W598_DESAS</name>
<dbReference type="GO" id="GO:0003924">
    <property type="term" value="F:GTPase activity"/>
    <property type="evidence" value="ECO:0007669"/>
    <property type="project" value="UniProtKB-UniRule"/>
</dbReference>
<evidence type="ECO:0000256" key="4">
    <source>
        <dbReference type="ARBA" id="ARBA00022884"/>
    </source>
</evidence>
<dbReference type="OrthoDB" id="9804720at2"/>
<dbReference type="NCBIfam" id="TIGR00959">
    <property type="entry name" value="ffh"/>
    <property type="match status" value="1"/>
</dbReference>
<keyword evidence="2 9" id="KW-0547">Nucleotide-binding</keyword>
<protein>
    <recommendedName>
        <fullName evidence="9">Signal recognition particle protein</fullName>
        <ecNumber evidence="9">3.6.5.4</ecNumber>
    </recommendedName>
    <alternativeName>
        <fullName evidence="9">Fifty-four homolog</fullName>
    </alternativeName>
</protein>
<keyword evidence="7 9" id="KW-0687">Ribonucleoprotein</keyword>
<dbReference type="InterPro" id="IPR004780">
    <property type="entry name" value="SRP"/>
</dbReference>
<dbReference type="InterPro" id="IPR003593">
    <property type="entry name" value="AAA+_ATPase"/>
</dbReference>
<keyword evidence="9" id="KW-0963">Cytoplasm</keyword>
<dbReference type="HOGENOM" id="CLU_009301_6_0_9"/>
<comment type="domain">
    <text evidence="9">Composed of three domains: the N-terminal N domain, which is responsible for interactions with the ribosome, the central G domain, which binds GTP, and the C-terminal M domain, which binds the RNA and the signal sequence of the RNC.</text>
</comment>
<dbReference type="Pfam" id="PF00448">
    <property type="entry name" value="SRP54"/>
    <property type="match status" value="1"/>
</dbReference>
<sequence>MVFSSLAERLQETFKKLRNKGSLKEADVSEALREVRVALLEADVNFKVVKDFVNKVKEKAIGQDILSSLTPAQQVIKIVHQELMDLMGGEYSKINLAPKPPTVIMMVGLHGAGKTTTSAKLANFLRKQGRRPLLVAGDIHRPAAIKQLQVLGEQLDIPVFTMGDKQAPAVIARAAIENASNSGRDLVIIDTAGRLHIDEELMDELEAVKSEVKPNEILLVVDAMTGQDAVNVAEVFNRRMQLNGVIMTKLDGDTRGGAALSVKAVTGCPIKFAGIGEKLDALETFHPDRMADRILGMGDVLTLIEKAQANFDAEKVAELNKKIRSMEFTLDDFLEQLQQVKKLGPLEQVLSMFPGMGGLKKIKNLEFDEKELVYVEAIIKSMTHKEREKPEIINGSCRRRIAKGSGTSVQEVNRLLKQFEQTKKMMKQFSDIDKTIKKGGKMPKIPFFQ</sequence>
<keyword evidence="6 9" id="KW-0733">Signal recognition particle</keyword>
<dbReference type="InterPro" id="IPR004125">
    <property type="entry name" value="Signal_recog_particle_SRP54_M"/>
</dbReference>
<reference evidence="11 12" key="1">
    <citation type="journal article" date="2009" name="Stand. Genomic Sci.">
        <title>Complete genome sequence of Desulfotomaculum acetoxidans type strain (5575).</title>
        <authorList>
            <person name="Spring S."/>
            <person name="Lapidus A."/>
            <person name="Schroder M."/>
            <person name="Gleim D."/>
            <person name="Sims D."/>
            <person name="Meincke L."/>
            <person name="Glavina Del Rio T."/>
            <person name="Tice H."/>
            <person name="Copeland A."/>
            <person name="Cheng J.F."/>
            <person name="Lucas S."/>
            <person name="Chen F."/>
            <person name="Nolan M."/>
            <person name="Bruce D."/>
            <person name="Goodwin L."/>
            <person name="Pitluck S."/>
            <person name="Ivanova N."/>
            <person name="Mavromatis K."/>
            <person name="Mikhailova N."/>
            <person name="Pati A."/>
            <person name="Chen A."/>
            <person name="Palaniappan K."/>
            <person name="Land M."/>
            <person name="Hauser L."/>
            <person name="Chang Y.J."/>
            <person name="Jeffries C.D."/>
            <person name="Chain P."/>
            <person name="Saunders E."/>
            <person name="Brettin T."/>
            <person name="Detter J.C."/>
            <person name="Goker M."/>
            <person name="Bristow J."/>
            <person name="Eisen J.A."/>
            <person name="Markowitz V."/>
            <person name="Hugenholtz P."/>
            <person name="Kyrpides N.C."/>
            <person name="Klenk H.P."/>
            <person name="Han C."/>
        </authorList>
    </citation>
    <scope>NUCLEOTIDE SEQUENCE [LARGE SCALE GENOMIC DNA]</scope>
    <source>
        <strain evidence="12">ATCC 49208 / DSM 771 / VKM B-1644</strain>
    </source>
</reference>
<dbReference type="AlphaFoldDB" id="C8W598"/>
<dbReference type="HAMAP" id="MF_00306">
    <property type="entry name" value="SRP54"/>
    <property type="match status" value="1"/>
</dbReference>
<dbReference type="InterPro" id="IPR036891">
    <property type="entry name" value="Signal_recog_part_SRP54_M_sf"/>
</dbReference>
<dbReference type="GO" id="GO:0006614">
    <property type="term" value="P:SRP-dependent cotranslational protein targeting to membrane"/>
    <property type="evidence" value="ECO:0007669"/>
    <property type="project" value="InterPro"/>
</dbReference>
<dbReference type="Gene3D" id="3.40.50.300">
    <property type="entry name" value="P-loop containing nucleotide triphosphate hydrolases"/>
    <property type="match status" value="1"/>
</dbReference>
<evidence type="ECO:0000256" key="2">
    <source>
        <dbReference type="ARBA" id="ARBA00022741"/>
    </source>
</evidence>
<dbReference type="Proteomes" id="UP000002217">
    <property type="component" value="Chromosome"/>
</dbReference>
<dbReference type="SUPFAM" id="SSF52540">
    <property type="entry name" value="P-loop containing nucleoside triphosphate hydrolases"/>
    <property type="match status" value="1"/>
</dbReference>
<keyword evidence="5 9" id="KW-0342">GTP-binding</keyword>
<dbReference type="PANTHER" id="PTHR11564">
    <property type="entry name" value="SIGNAL RECOGNITION PARTICLE 54K PROTEIN SRP54"/>
    <property type="match status" value="1"/>
</dbReference>
<keyword evidence="4 9" id="KW-0694">RNA-binding</keyword>
<dbReference type="KEGG" id="dae:Dtox_1196"/>
<accession>C8W598</accession>
<dbReference type="InterPro" id="IPR013822">
    <property type="entry name" value="Signal_recog_particl_SRP54_hlx"/>
</dbReference>
<evidence type="ECO:0000256" key="9">
    <source>
        <dbReference type="HAMAP-Rule" id="MF_00306"/>
    </source>
</evidence>
<dbReference type="EMBL" id="CP001720">
    <property type="protein sequence ID" value="ACV62080.1"/>
    <property type="molecule type" value="Genomic_DNA"/>
</dbReference>